<feature type="compositionally biased region" description="Acidic residues" evidence="6">
    <location>
        <begin position="678"/>
        <end position="696"/>
    </location>
</feature>
<evidence type="ECO:0000256" key="1">
    <source>
        <dbReference type="ARBA" id="ARBA00022723"/>
    </source>
</evidence>
<dbReference type="InterPro" id="IPR051055">
    <property type="entry name" value="PIF1_helicase"/>
</dbReference>
<dbReference type="InterPro" id="IPR013083">
    <property type="entry name" value="Znf_RING/FYVE/PHD"/>
</dbReference>
<keyword evidence="5" id="KW-0378">Hydrolase</keyword>
<dbReference type="InterPro" id="IPR011011">
    <property type="entry name" value="Znf_FYVE_PHD"/>
</dbReference>
<comment type="cofactor">
    <cofactor evidence="5">
        <name>Mg(2+)</name>
        <dbReference type="ChEBI" id="CHEBI:18420"/>
    </cofactor>
</comment>
<evidence type="ECO:0000256" key="2">
    <source>
        <dbReference type="ARBA" id="ARBA00022771"/>
    </source>
</evidence>
<dbReference type="PANTHER" id="PTHR47642:SF6">
    <property type="entry name" value="ATP-DEPENDENT DNA HELICASE"/>
    <property type="match status" value="1"/>
</dbReference>
<keyword evidence="5" id="KW-0067">ATP-binding</keyword>
<dbReference type="PROSITE" id="PS50966">
    <property type="entry name" value="ZF_SWIM"/>
    <property type="match status" value="1"/>
</dbReference>
<dbReference type="InParanoid" id="C5L927"/>
<dbReference type="PROSITE" id="PS01359">
    <property type="entry name" value="ZF_PHD_1"/>
    <property type="match status" value="1"/>
</dbReference>
<evidence type="ECO:0000256" key="3">
    <source>
        <dbReference type="ARBA" id="ARBA00022833"/>
    </source>
</evidence>
<keyword evidence="1" id="KW-0479">Metal-binding</keyword>
<dbReference type="RefSeq" id="XP_002774975.1">
    <property type="nucleotide sequence ID" value="XM_002774929.1"/>
</dbReference>
<proteinExistence type="inferred from homology"/>
<dbReference type="InterPro" id="IPR019786">
    <property type="entry name" value="Zinc_finger_PHD-type_CS"/>
</dbReference>
<keyword evidence="5" id="KW-0234">DNA repair</keyword>
<dbReference type="GeneID" id="9056816"/>
<dbReference type="GO" id="GO:0006281">
    <property type="term" value="P:DNA repair"/>
    <property type="evidence" value="ECO:0007669"/>
    <property type="project" value="UniProtKB-KW"/>
</dbReference>
<gene>
    <name evidence="8" type="ORF">Pmar_PMAR013843</name>
</gene>
<keyword evidence="3" id="KW-0862">Zinc</keyword>
<keyword evidence="5" id="KW-0547">Nucleotide-binding</keyword>
<dbReference type="InterPro" id="IPR027417">
    <property type="entry name" value="P-loop_NTPase"/>
</dbReference>
<dbReference type="EMBL" id="GG680342">
    <property type="protein sequence ID" value="EER06791.1"/>
    <property type="molecule type" value="Genomic_DNA"/>
</dbReference>
<dbReference type="GO" id="GO:0008270">
    <property type="term" value="F:zinc ion binding"/>
    <property type="evidence" value="ECO:0007669"/>
    <property type="project" value="UniProtKB-KW"/>
</dbReference>
<dbReference type="SUPFAM" id="SSF52540">
    <property type="entry name" value="P-loop containing nucleoside triphosphate hydrolases"/>
    <property type="match status" value="2"/>
</dbReference>
<keyword evidence="5" id="KW-0227">DNA damage</keyword>
<dbReference type="OMA" id="TEACDER"/>
<sequence length="1550" mass="176727">MSSEGSLDGLDDDQKKSLRYIQEKLRSHDGPLYMFITGYAGTGKSTLLHATTNTLSSEYEVVILTWNALAARSIRGQTIMSFFSLSYEQSGIVGDNAYMRDCSTLSSKMCTSIQSSRQRLLRTEKLVIVLDEIGAIHNTILDAISQALQAIRKGMDNCHLPFGGVPVIMAGDPCQLGRVELCCTSPKYSPDLFPTMPCWKSTTWRDMDPVIIYLRRFHRGGGTDHQFLNLLKEIRASKRVKPGVPEFSGESLQLLQTMRDRDGGKTPPRYEHVCICLTNDEADKFNEDYLASLPGEMVELQAEDELFGTVPPDNFHIDEVSRMGFKNQLRLKLGSRILMTSNDQDGRFVNGDTGRIQSFHGLTSSDPYIKVQLDDRPDDTIDIRRRDFTVYKEGAAIFNRRQFPLTVGACFTGHKCVGMTLPGVWCRFPFGGRTRGNDANIEKFWSRPWLHGAAYTIFSRVGRSDRLQVHPLRRSERHGIDDVLPMFHMSEEALQFDEDCRTRSWLTDPTEQPLPPRSESPAAATAPRVTETIEDHSIGLQIRDELDALRDEFRREFRNHSTRLMLLHDFSETRTRRINPVFYCWTNPELMAKIDTFTPELQREFYQQLDEALNLTEEMPTSERLSDILEGVAAKNVRRRVTFPESPNIPVVEPSTGRPTGLESQPGADLHGERLQRDDEEFIDDLGSEPDIDELDNSINAPDDPTAPSLHVPRPRDDRFEDKPFAIKRGAFYETVTRYLEINDHLRLEHGYTLEKLKSRQSCRIECRRSVAKRHRSKQPSPRNPDWRLWPAFQCPLSEILVKAQGSFTYFYGLKGARADQEAWRNHSHPVTTWKCHSAFVPPDIIDDWCEWVDEEPGIGLNQLEDRTYRKQRDYCAETIQFLVRRELNHHEKTRGAYRSIKEHGKAGLSIHAFLRQLAPITVKREDLAATILPILDALAAVEESRATEEQAELAVRADDCILLSDVLCIHEEGPRKKRILSQFCAVLTSARMLRNMTNVKTVGLDATFNLLYADVVLGVMCQLPQKDAAKPVALAIMRSEAASSVKHLLKQVKQAAETLNLADSTPVEAVMDGSDAIHKGAIETYGESLTVISCYFHTVKNARKLKSQRKLPSNIWREILTDIETLADNIRERPLSESSRSAIQSFMDDFDDYLNPNHWRSYWGSYGGQHTGPRTNNSVERFNRQLKDDLMPGRSRITLSEFAAIVRQSGPWTRISQYGKSETRGNATSETRRRAAEYYIQNSFCQIPRSWRTNVTDMAPIKWLFSTNESNLRDVVYSNANEEVKRFCSSNYSSLREAQNLKGSYSIVAYKRTPDFRVPALDGPFCTCRDWVKALVCPHVLCISYSMGHDNTQEALREWSTILVNFPRPRQRRDAEGKIGSQKIPRTARHGLTEGTGRKRRRVVQSSESQPRGTMDEDGQTDPHVPDYHENNDEERDGGAEQGSKDEEVRESERTAPKLVDYNSITWPVHPDIEDQSLFCGCGRGHWPEMAMIKCSKKACPYQWWHVDCAMHYATAMGIPSGLAFALHNKKRWYCFTCRGRSWTVPKKN</sequence>
<dbReference type="InterPro" id="IPR007527">
    <property type="entry name" value="Znf_SWIM"/>
</dbReference>
<feature type="region of interest" description="Disordered" evidence="6">
    <location>
        <begin position="646"/>
        <end position="718"/>
    </location>
</feature>
<evidence type="ECO:0000259" key="7">
    <source>
        <dbReference type="PROSITE" id="PS50966"/>
    </source>
</evidence>
<feature type="domain" description="SWIM-type" evidence="7">
    <location>
        <begin position="1317"/>
        <end position="1349"/>
    </location>
</feature>
<dbReference type="GO" id="GO:0016887">
    <property type="term" value="F:ATP hydrolysis activity"/>
    <property type="evidence" value="ECO:0007669"/>
    <property type="project" value="RHEA"/>
</dbReference>
<evidence type="ECO:0000256" key="5">
    <source>
        <dbReference type="RuleBase" id="RU363044"/>
    </source>
</evidence>
<feature type="region of interest" description="Disordered" evidence="6">
    <location>
        <begin position="505"/>
        <end position="528"/>
    </location>
</feature>
<evidence type="ECO:0000256" key="6">
    <source>
        <dbReference type="SAM" id="MobiDB-lite"/>
    </source>
</evidence>
<organism evidence="9">
    <name type="scientific">Perkinsus marinus (strain ATCC 50983 / TXsc)</name>
    <dbReference type="NCBI Taxonomy" id="423536"/>
    <lineage>
        <taxon>Eukaryota</taxon>
        <taxon>Sar</taxon>
        <taxon>Alveolata</taxon>
        <taxon>Perkinsozoa</taxon>
        <taxon>Perkinsea</taxon>
        <taxon>Perkinsida</taxon>
        <taxon>Perkinsidae</taxon>
        <taxon>Perkinsus</taxon>
    </lineage>
</organism>
<dbReference type="GO" id="GO:0043139">
    <property type="term" value="F:5'-3' DNA helicase activity"/>
    <property type="evidence" value="ECO:0007669"/>
    <property type="project" value="UniProtKB-EC"/>
</dbReference>
<feature type="region of interest" description="Disordered" evidence="6">
    <location>
        <begin position="1372"/>
        <end position="1458"/>
    </location>
</feature>
<reference evidence="8 9" key="1">
    <citation type="submission" date="2008-07" db="EMBL/GenBank/DDBJ databases">
        <authorList>
            <person name="El-Sayed N."/>
            <person name="Caler E."/>
            <person name="Inman J."/>
            <person name="Amedeo P."/>
            <person name="Hass B."/>
            <person name="Wortman J."/>
        </authorList>
    </citation>
    <scope>NUCLEOTIDE SEQUENCE [LARGE SCALE GENOMIC DNA]</scope>
    <source>
        <strain evidence="9">ATCC 50983 / TXsc</strain>
    </source>
</reference>
<dbReference type="EC" id="5.6.2.3" evidence="5"/>
<keyword evidence="2 4" id="KW-0863">Zinc-finger</keyword>
<dbReference type="GO" id="GO:0000723">
    <property type="term" value="P:telomere maintenance"/>
    <property type="evidence" value="ECO:0007669"/>
    <property type="project" value="InterPro"/>
</dbReference>
<name>C5L927_PERM5</name>
<comment type="catalytic activity">
    <reaction evidence="5">
        <text>ATP + H2O = ADP + phosphate + H(+)</text>
        <dbReference type="Rhea" id="RHEA:13065"/>
        <dbReference type="ChEBI" id="CHEBI:15377"/>
        <dbReference type="ChEBI" id="CHEBI:15378"/>
        <dbReference type="ChEBI" id="CHEBI:30616"/>
        <dbReference type="ChEBI" id="CHEBI:43474"/>
        <dbReference type="ChEBI" id="CHEBI:456216"/>
        <dbReference type="EC" id="5.6.2.3"/>
    </reaction>
</comment>
<dbReference type="SUPFAM" id="SSF57903">
    <property type="entry name" value="FYVE/PHD zinc finger"/>
    <property type="match status" value="1"/>
</dbReference>
<dbReference type="Proteomes" id="UP000007800">
    <property type="component" value="Unassembled WGS sequence"/>
</dbReference>
<protein>
    <recommendedName>
        <fullName evidence="5">ATP-dependent DNA helicase</fullName>
        <ecNumber evidence="5">5.6.2.3</ecNumber>
    </recommendedName>
</protein>
<dbReference type="Pfam" id="PF05970">
    <property type="entry name" value="PIF1"/>
    <property type="match status" value="1"/>
</dbReference>
<dbReference type="Gene3D" id="3.40.50.300">
    <property type="entry name" value="P-loop containing nucleotide triphosphate hydrolases"/>
    <property type="match status" value="1"/>
</dbReference>
<keyword evidence="5" id="KW-0233">DNA recombination</keyword>
<dbReference type="GO" id="GO:0006310">
    <property type="term" value="P:DNA recombination"/>
    <property type="evidence" value="ECO:0007669"/>
    <property type="project" value="UniProtKB-KW"/>
</dbReference>
<dbReference type="InterPro" id="IPR010285">
    <property type="entry name" value="DNA_helicase_pif1-like_DEAD"/>
</dbReference>
<feature type="compositionally biased region" description="Basic and acidic residues" evidence="6">
    <location>
        <begin position="1425"/>
        <end position="1457"/>
    </location>
</feature>
<dbReference type="Gene3D" id="3.30.40.10">
    <property type="entry name" value="Zinc/RING finger domain, C3HC4 (zinc finger)"/>
    <property type="match status" value="1"/>
</dbReference>
<comment type="similarity">
    <text evidence="5">Belongs to the helicase family.</text>
</comment>
<keyword evidence="5" id="KW-0347">Helicase</keyword>
<accession>C5L927</accession>
<dbReference type="PANTHER" id="PTHR47642">
    <property type="entry name" value="ATP-DEPENDENT DNA HELICASE"/>
    <property type="match status" value="1"/>
</dbReference>
<keyword evidence="9" id="KW-1185">Reference proteome</keyword>
<dbReference type="OrthoDB" id="442928at2759"/>
<evidence type="ECO:0000313" key="9">
    <source>
        <dbReference type="Proteomes" id="UP000007800"/>
    </source>
</evidence>
<evidence type="ECO:0000313" key="8">
    <source>
        <dbReference type="EMBL" id="EER06791.1"/>
    </source>
</evidence>
<dbReference type="GO" id="GO:0005524">
    <property type="term" value="F:ATP binding"/>
    <property type="evidence" value="ECO:0007669"/>
    <property type="project" value="UniProtKB-KW"/>
</dbReference>
<evidence type="ECO:0000256" key="4">
    <source>
        <dbReference type="PROSITE-ProRule" id="PRU00325"/>
    </source>
</evidence>